<evidence type="ECO:0000313" key="3">
    <source>
        <dbReference type="Proteomes" id="UP001293593"/>
    </source>
</evidence>
<dbReference type="EMBL" id="JAWXYG010000004">
    <property type="protein sequence ID" value="KAK4275600.1"/>
    <property type="molecule type" value="Genomic_DNA"/>
</dbReference>
<accession>A0AAE1KJR7</accession>
<dbReference type="Pfam" id="PF08284">
    <property type="entry name" value="RVP_2"/>
    <property type="match status" value="1"/>
</dbReference>
<keyword evidence="3" id="KW-1185">Reference proteome</keyword>
<reference evidence="2" key="1">
    <citation type="submission" date="2023-10" db="EMBL/GenBank/DDBJ databases">
        <title>Chromosome-level genome of the transformable northern wattle, Acacia crassicarpa.</title>
        <authorList>
            <person name="Massaro I."/>
            <person name="Sinha N.R."/>
            <person name="Poethig S."/>
            <person name="Leichty A.R."/>
        </authorList>
    </citation>
    <scope>NUCLEOTIDE SEQUENCE</scope>
    <source>
        <strain evidence="2">Acra3RX</strain>
        <tissue evidence="2">Leaf</tissue>
    </source>
</reference>
<organism evidence="2 3">
    <name type="scientific">Acacia crassicarpa</name>
    <name type="common">northern wattle</name>
    <dbReference type="NCBI Taxonomy" id="499986"/>
    <lineage>
        <taxon>Eukaryota</taxon>
        <taxon>Viridiplantae</taxon>
        <taxon>Streptophyta</taxon>
        <taxon>Embryophyta</taxon>
        <taxon>Tracheophyta</taxon>
        <taxon>Spermatophyta</taxon>
        <taxon>Magnoliopsida</taxon>
        <taxon>eudicotyledons</taxon>
        <taxon>Gunneridae</taxon>
        <taxon>Pentapetalae</taxon>
        <taxon>rosids</taxon>
        <taxon>fabids</taxon>
        <taxon>Fabales</taxon>
        <taxon>Fabaceae</taxon>
        <taxon>Caesalpinioideae</taxon>
        <taxon>mimosoid clade</taxon>
        <taxon>Acacieae</taxon>
        <taxon>Acacia</taxon>
    </lineage>
</organism>
<dbReference type="InterPro" id="IPR021109">
    <property type="entry name" value="Peptidase_aspartic_dom_sf"/>
</dbReference>
<dbReference type="AlphaFoldDB" id="A0AAE1KJR7"/>
<feature type="coiled-coil region" evidence="1">
    <location>
        <begin position="9"/>
        <end position="36"/>
    </location>
</feature>
<proteinExistence type="predicted"/>
<name>A0AAE1KJR7_9FABA</name>
<dbReference type="CDD" id="cd00303">
    <property type="entry name" value="retropepsin_like"/>
    <property type="match status" value="1"/>
</dbReference>
<comment type="caution">
    <text evidence="2">The sequence shown here is derived from an EMBL/GenBank/DDBJ whole genome shotgun (WGS) entry which is preliminary data.</text>
</comment>
<protein>
    <submittedName>
        <fullName evidence="2">Uncharacterized protein</fullName>
    </submittedName>
</protein>
<gene>
    <name evidence="2" type="ORF">QN277_018650</name>
</gene>
<sequence>MASAAESIEKGVDSEISNLNERIANLNERIRVIEQSMSAMREFIKEALGQSNWFGENFGGLVPANAPGSFGVESDNFNMESKPKEMGGTGKEEGGFKILKEPEFNPRMMMGLCVRDHKKTEEIKKEEVEQEENVRAHQFKFLGKIESRDVIVFVGLSATNNFISKQLVNALGIPLRRTQRRFRVNFGCGPGSEGAGVCEGVVLKTQGIEIVETFFVTDFSIADVVLGNQWLRTLGDTTLQGMPMSLTFKWQGRTVKLEADPSLSRRNEIGIMMLDWI</sequence>
<dbReference type="Gene3D" id="2.40.70.10">
    <property type="entry name" value="Acid Proteases"/>
    <property type="match status" value="1"/>
</dbReference>
<dbReference type="Proteomes" id="UP001293593">
    <property type="component" value="Unassembled WGS sequence"/>
</dbReference>
<evidence type="ECO:0000313" key="2">
    <source>
        <dbReference type="EMBL" id="KAK4275600.1"/>
    </source>
</evidence>
<evidence type="ECO:0000256" key="1">
    <source>
        <dbReference type="SAM" id="Coils"/>
    </source>
</evidence>
<keyword evidence="1" id="KW-0175">Coiled coil</keyword>